<dbReference type="Proteomes" id="UP001628156">
    <property type="component" value="Unassembled WGS sequence"/>
</dbReference>
<evidence type="ECO:0000313" key="2">
    <source>
        <dbReference type="Proteomes" id="UP001628156"/>
    </source>
</evidence>
<accession>A0ABQ0DJS1</accession>
<proteinExistence type="predicted"/>
<dbReference type="EMBL" id="BAAFRS010000126">
    <property type="protein sequence ID" value="GAB1222978.1"/>
    <property type="molecule type" value="Genomic_DNA"/>
</dbReference>
<protein>
    <submittedName>
        <fullName evidence="1">Uncharacterized protein</fullName>
    </submittedName>
</protein>
<comment type="caution">
    <text evidence="1">The sequence shown here is derived from an EMBL/GenBank/DDBJ whole genome shotgun (WGS) entry which is preliminary data.</text>
</comment>
<organism evidence="1 2">
    <name type="scientific">Entamoeba nuttalli</name>
    <dbReference type="NCBI Taxonomy" id="412467"/>
    <lineage>
        <taxon>Eukaryota</taxon>
        <taxon>Amoebozoa</taxon>
        <taxon>Evosea</taxon>
        <taxon>Archamoebae</taxon>
        <taxon>Mastigamoebida</taxon>
        <taxon>Entamoebidae</taxon>
        <taxon>Entamoeba</taxon>
    </lineage>
</organism>
<sequence>MSQQPTYEKVYQNISIGDNEENIQKNIQNDEINKENEQTKKIKETEWHKPNEIQQKPMSTIDNDITKEGSDEQRKDISEREIKQEYYNFEKYKDILLRISILVKTIQPMANSETVNRLSNLIIHNLIMYGRNVEEWREIEEFGEIDIGVIQRNIINQIVSTYRKHEVIIKAIFVDKVKRIITRIKEGNFSIEEIYKYPLIGTEWGYAFDIALCNEIVHKGNEMYYEYLNNPIISYYLMYQFGAVDKQKQIEIIKTRINFLMMLFNM</sequence>
<name>A0ABQ0DJS1_9EUKA</name>
<keyword evidence="2" id="KW-1185">Reference proteome</keyword>
<gene>
    <name evidence="1" type="ORF">ENUP19_0126G0043</name>
</gene>
<reference evidence="1 2" key="1">
    <citation type="journal article" date="2019" name="PLoS Negl. Trop. Dis.">
        <title>Whole genome sequencing of Entamoeba nuttalli reveals mammalian host-related molecular signatures and a novel octapeptide-repeat surface protein.</title>
        <authorList>
            <person name="Tanaka M."/>
            <person name="Makiuchi T."/>
            <person name="Komiyama T."/>
            <person name="Shiina T."/>
            <person name="Osaki K."/>
            <person name="Tachibana H."/>
        </authorList>
    </citation>
    <scope>NUCLEOTIDE SEQUENCE [LARGE SCALE GENOMIC DNA]</scope>
    <source>
        <strain evidence="1 2">P19-061405</strain>
    </source>
</reference>
<evidence type="ECO:0000313" key="1">
    <source>
        <dbReference type="EMBL" id="GAB1222978.1"/>
    </source>
</evidence>